<sequence>MEIAQSYRRRTESDETQHHCYLRKILSLYSGKCENSAKGLVETKSLNQGDGGYEEKESSKAPVSCIPRGQRSKGRVARRQTPVLLHTAEEDSGIGIAEERQSPCKCRKRKCKHKTDSVVMKDIPASLSLPPRRSRRVCNETSNLRGKINDSLFQRCFLKIWEDSPEEKRNLCTYMECVWFSLYTNDQWRKKVLMWIKKLNIFSKEYVLVPIVLWSHWYLVIFCHMGESPQSKTRTPCILLLNSLRELDWGLEPLIRRLVIDIYEAEERPVDKKLIRKIPLLVPKVPQQTNSEECGIFVLHYTNLFLKSAPENFCISDGYPYFMKDDWFVKEELEGFYRRLESFEAESRELDE</sequence>
<evidence type="ECO:0000256" key="1">
    <source>
        <dbReference type="ARBA" id="ARBA00005234"/>
    </source>
</evidence>
<name>A0ABD1TE16_9LAMI</name>
<evidence type="ECO:0000256" key="4">
    <source>
        <dbReference type="ARBA" id="ARBA00022807"/>
    </source>
</evidence>
<dbReference type="PANTHER" id="PTHR46915:SF6">
    <property type="entry name" value="CYSTEINE PROTEINASES SUPERFAMILY PROTEIN"/>
    <property type="match status" value="1"/>
</dbReference>
<dbReference type="GO" id="GO:0008234">
    <property type="term" value="F:cysteine-type peptidase activity"/>
    <property type="evidence" value="ECO:0007669"/>
    <property type="project" value="UniProtKB-KW"/>
</dbReference>
<keyword evidence="4" id="KW-0788">Thiol protease</keyword>
<dbReference type="GO" id="GO:0006508">
    <property type="term" value="P:proteolysis"/>
    <property type="evidence" value="ECO:0007669"/>
    <property type="project" value="UniProtKB-KW"/>
</dbReference>
<keyword evidence="3" id="KW-0378">Hydrolase</keyword>
<evidence type="ECO:0000256" key="2">
    <source>
        <dbReference type="ARBA" id="ARBA00022670"/>
    </source>
</evidence>
<dbReference type="GO" id="GO:0016926">
    <property type="term" value="P:protein desumoylation"/>
    <property type="evidence" value="ECO:0007669"/>
    <property type="project" value="UniProtKB-ARBA"/>
</dbReference>
<dbReference type="Pfam" id="PF02902">
    <property type="entry name" value="Peptidase_C48"/>
    <property type="match status" value="1"/>
</dbReference>
<dbReference type="PROSITE" id="PS50600">
    <property type="entry name" value="ULP_PROTEASE"/>
    <property type="match status" value="1"/>
</dbReference>
<proteinExistence type="inferred from homology"/>
<dbReference type="AlphaFoldDB" id="A0ABD1TE16"/>
<keyword evidence="2" id="KW-0645">Protease</keyword>
<comment type="caution">
    <text evidence="7">The sequence shown here is derived from an EMBL/GenBank/DDBJ whole genome shotgun (WGS) entry which is preliminary data.</text>
</comment>
<evidence type="ECO:0000313" key="8">
    <source>
        <dbReference type="Proteomes" id="UP001604336"/>
    </source>
</evidence>
<dbReference type="InterPro" id="IPR038765">
    <property type="entry name" value="Papain-like_cys_pep_sf"/>
</dbReference>
<dbReference type="Gene3D" id="3.40.395.10">
    <property type="entry name" value="Adenoviral Proteinase, Chain A"/>
    <property type="match status" value="1"/>
</dbReference>
<dbReference type="Proteomes" id="UP001604336">
    <property type="component" value="Unassembled WGS sequence"/>
</dbReference>
<reference evidence="8" key="1">
    <citation type="submission" date="2024-07" db="EMBL/GenBank/DDBJ databases">
        <title>Two chromosome-level genome assemblies of Korean endemic species Abeliophyllum distichum and Forsythia ovata (Oleaceae).</title>
        <authorList>
            <person name="Jang H."/>
        </authorList>
    </citation>
    <scope>NUCLEOTIDE SEQUENCE [LARGE SCALE GENOMIC DNA]</scope>
</reference>
<accession>A0ABD1TE16</accession>
<dbReference type="EMBL" id="JBFOLK010000005">
    <property type="protein sequence ID" value="KAL2510941.1"/>
    <property type="molecule type" value="Genomic_DNA"/>
</dbReference>
<keyword evidence="8" id="KW-1185">Reference proteome</keyword>
<organism evidence="7 8">
    <name type="scientific">Abeliophyllum distichum</name>
    <dbReference type="NCBI Taxonomy" id="126358"/>
    <lineage>
        <taxon>Eukaryota</taxon>
        <taxon>Viridiplantae</taxon>
        <taxon>Streptophyta</taxon>
        <taxon>Embryophyta</taxon>
        <taxon>Tracheophyta</taxon>
        <taxon>Spermatophyta</taxon>
        <taxon>Magnoliopsida</taxon>
        <taxon>eudicotyledons</taxon>
        <taxon>Gunneridae</taxon>
        <taxon>Pentapetalae</taxon>
        <taxon>asterids</taxon>
        <taxon>lamiids</taxon>
        <taxon>Lamiales</taxon>
        <taxon>Oleaceae</taxon>
        <taxon>Forsythieae</taxon>
        <taxon>Abeliophyllum</taxon>
    </lineage>
</organism>
<comment type="similarity">
    <text evidence="1">Belongs to the peptidase C48 family.</text>
</comment>
<feature type="region of interest" description="Disordered" evidence="5">
    <location>
        <begin position="44"/>
        <end position="78"/>
    </location>
</feature>
<evidence type="ECO:0000256" key="5">
    <source>
        <dbReference type="SAM" id="MobiDB-lite"/>
    </source>
</evidence>
<dbReference type="PANTHER" id="PTHR46915">
    <property type="entry name" value="UBIQUITIN-LIKE PROTEASE 4-RELATED"/>
    <property type="match status" value="1"/>
</dbReference>
<evidence type="ECO:0000313" key="7">
    <source>
        <dbReference type="EMBL" id="KAL2510941.1"/>
    </source>
</evidence>
<feature type="domain" description="Ubiquitin-like protease family profile" evidence="6">
    <location>
        <begin position="118"/>
        <end position="305"/>
    </location>
</feature>
<evidence type="ECO:0000256" key="3">
    <source>
        <dbReference type="ARBA" id="ARBA00022801"/>
    </source>
</evidence>
<gene>
    <name evidence="7" type="ORF">Adt_16541</name>
</gene>
<protein>
    <submittedName>
        <fullName evidence="7">Cysteine proteinases superfamily protein</fullName>
    </submittedName>
</protein>
<dbReference type="InterPro" id="IPR003653">
    <property type="entry name" value="Peptidase_C48_C"/>
</dbReference>
<dbReference type="SUPFAM" id="SSF54001">
    <property type="entry name" value="Cysteine proteinases"/>
    <property type="match status" value="1"/>
</dbReference>
<evidence type="ECO:0000259" key="6">
    <source>
        <dbReference type="PROSITE" id="PS50600"/>
    </source>
</evidence>